<sequence>GIDLFSTEEIIWTTKVKAHLLRSFKELVTNKNLAKYGFGSPVKKLSFGSIEMVPDQELIKKTIEERK</sequence>
<evidence type="ECO:0000313" key="2">
    <source>
        <dbReference type="Proteomes" id="UP001642360"/>
    </source>
</evidence>
<keyword evidence="2" id="KW-1185">Reference proteome</keyword>
<gene>
    <name evidence="1" type="ORF">ILEXP_LOCUS24788</name>
</gene>
<comment type="caution">
    <text evidence="1">The sequence shown here is derived from an EMBL/GenBank/DDBJ whole genome shotgun (WGS) entry which is preliminary data.</text>
</comment>
<protein>
    <submittedName>
        <fullName evidence="1">Uncharacterized protein</fullName>
    </submittedName>
</protein>
<feature type="non-terminal residue" evidence="1">
    <location>
        <position position="1"/>
    </location>
</feature>
<evidence type="ECO:0000313" key="1">
    <source>
        <dbReference type="EMBL" id="CAK9156283.1"/>
    </source>
</evidence>
<organism evidence="1 2">
    <name type="scientific">Ilex paraguariensis</name>
    <name type="common">yerba mate</name>
    <dbReference type="NCBI Taxonomy" id="185542"/>
    <lineage>
        <taxon>Eukaryota</taxon>
        <taxon>Viridiplantae</taxon>
        <taxon>Streptophyta</taxon>
        <taxon>Embryophyta</taxon>
        <taxon>Tracheophyta</taxon>
        <taxon>Spermatophyta</taxon>
        <taxon>Magnoliopsida</taxon>
        <taxon>eudicotyledons</taxon>
        <taxon>Gunneridae</taxon>
        <taxon>Pentapetalae</taxon>
        <taxon>asterids</taxon>
        <taxon>campanulids</taxon>
        <taxon>Aquifoliales</taxon>
        <taxon>Aquifoliaceae</taxon>
        <taxon>Ilex</taxon>
    </lineage>
</organism>
<reference evidence="1 2" key="1">
    <citation type="submission" date="2024-02" db="EMBL/GenBank/DDBJ databases">
        <authorList>
            <person name="Vignale AGUSTIN F."/>
            <person name="Sosa J E."/>
            <person name="Modenutti C."/>
        </authorList>
    </citation>
    <scope>NUCLEOTIDE SEQUENCE [LARGE SCALE GENOMIC DNA]</scope>
</reference>
<dbReference type="EMBL" id="CAUOFW020002835">
    <property type="protein sequence ID" value="CAK9156283.1"/>
    <property type="molecule type" value="Genomic_DNA"/>
</dbReference>
<proteinExistence type="predicted"/>
<dbReference type="Proteomes" id="UP001642360">
    <property type="component" value="Unassembled WGS sequence"/>
</dbReference>
<accession>A0ABC8SMP1</accession>
<dbReference type="AlphaFoldDB" id="A0ABC8SMP1"/>
<name>A0ABC8SMP1_9AQUA</name>